<feature type="domain" description="Mon2 C-terminal" evidence="2">
    <location>
        <begin position="36"/>
        <end position="85"/>
    </location>
</feature>
<name>A0A7R9EIM9_9NEOP</name>
<accession>A0A7R9EIM9</accession>
<dbReference type="AlphaFoldDB" id="A0A7R9EIM9"/>
<sequence>MTVRSELRSAGGSSTIYIKLLNNLDASSPLVEQFPEEVQADEVVDCQVIELLRDEILPYCHTIPKDFILKVVVLLNKGSIHSASGLTSLEPYGSRQSSDESGFDVVGPSTKSKRINKKPNPRTSAPTLEQEMAAFASVMVTACSLSNVWTTYKQNDGETEQKLREEFAKTCFETLLQFSLLHGLDTGEWFENAKCFQRALKIWDHVKFLKEAKLSKTKPVETLKRAACDLFLKCKLAFSKTIADECQPFLQRFQT</sequence>
<proteinExistence type="predicted"/>
<evidence type="ECO:0000313" key="3">
    <source>
        <dbReference type="EMBL" id="CAD7433338.1"/>
    </source>
</evidence>
<evidence type="ECO:0000259" key="2">
    <source>
        <dbReference type="Pfam" id="PF16206"/>
    </source>
</evidence>
<feature type="domain" description="Mon2 C-terminal" evidence="2">
    <location>
        <begin position="156"/>
        <end position="182"/>
    </location>
</feature>
<dbReference type="InterPro" id="IPR032817">
    <property type="entry name" value="Mon2_C"/>
</dbReference>
<gene>
    <name evidence="3" type="ORF">TMSB3V08_LOCUS10015</name>
</gene>
<evidence type="ECO:0000256" key="1">
    <source>
        <dbReference type="SAM" id="MobiDB-lite"/>
    </source>
</evidence>
<dbReference type="Pfam" id="PF16206">
    <property type="entry name" value="Mon2_C"/>
    <property type="match status" value="2"/>
</dbReference>
<protein>
    <recommendedName>
        <fullName evidence="2">Mon2 C-terminal domain-containing protein</fullName>
    </recommendedName>
</protein>
<organism evidence="3">
    <name type="scientific">Timema monikensis</name>
    <dbReference type="NCBI Taxonomy" id="170555"/>
    <lineage>
        <taxon>Eukaryota</taxon>
        <taxon>Metazoa</taxon>
        <taxon>Ecdysozoa</taxon>
        <taxon>Arthropoda</taxon>
        <taxon>Hexapoda</taxon>
        <taxon>Insecta</taxon>
        <taxon>Pterygota</taxon>
        <taxon>Neoptera</taxon>
        <taxon>Polyneoptera</taxon>
        <taxon>Phasmatodea</taxon>
        <taxon>Timematodea</taxon>
        <taxon>Timematoidea</taxon>
        <taxon>Timematidae</taxon>
        <taxon>Timema</taxon>
    </lineage>
</organism>
<dbReference type="EMBL" id="OB796352">
    <property type="protein sequence ID" value="CAD7433338.1"/>
    <property type="molecule type" value="Genomic_DNA"/>
</dbReference>
<feature type="compositionally biased region" description="Basic residues" evidence="1">
    <location>
        <begin position="111"/>
        <end position="120"/>
    </location>
</feature>
<reference evidence="3" key="1">
    <citation type="submission" date="2020-11" db="EMBL/GenBank/DDBJ databases">
        <authorList>
            <person name="Tran Van P."/>
        </authorList>
    </citation>
    <scope>NUCLEOTIDE SEQUENCE</scope>
</reference>
<feature type="region of interest" description="Disordered" evidence="1">
    <location>
        <begin position="89"/>
        <end position="125"/>
    </location>
</feature>